<evidence type="ECO:0000313" key="5">
    <source>
        <dbReference type="Proteomes" id="UP000190229"/>
    </source>
</evidence>
<evidence type="ECO:0000256" key="1">
    <source>
        <dbReference type="PIRSR" id="PIRSR639069-1"/>
    </source>
</evidence>
<dbReference type="AlphaFoldDB" id="A0A1V4EXA1"/>
<dbReference type="Proteomes" id="UP000190229">
    <property type="component" value="Unassembled WGS sequence"/>
</dbReference>
<proteinExistence type="predicted"/>
<dbReference type="Gene3D" id="3.40.50.1820">
    <property type="entry name" value="alpha/beta hydrolase"/>
    <property type="match status" value="1"/>
</dbReference>
<comment type="caution">
    <text evidence="4">The sequence shown here is derived from an EMBL/GenBank/DDBJ whole genome shotgun (WGS) entry which is preliminary data.</text>
</comment>
<gene>
    <name evidence="4" type="ORF">B2M26_01350</name>
</gene>
<feature type="domain" description="Acetyl xylan esterase" evidence="3">
    <location>
        <begin position="5"/>
        <end position="311"/>
    </location>
</feature>
<dbReference type="InterPro" id="IPR008391">
    <property type="entry name" value="AXE1_dom"/>
</dbReference>
<dbReference type="GO" id="GO:0052689">
    <property type="term" value="F:carboxylic ester hydrolase activity"/>
    <property type="evidence" value="ECO:0007669"/>
    <property type="project" value="TreeGrafter"/>
</dbReference>
<reference evidence="4 5" key="1">
    <citation type="submission" date="2017-02" db="EMBL/GenBank/DDBJ databases">
        <title>Draft genome of Acidibacillus ferrooxidans Huett2.</title>
        <authorList>
            <person name="Schopf S."/>
        </authorList>
    </citation>
    <scope>NUCLEOTIDE SEQUENCE [LARGE SCALE GENOMIC DNA]</scope>
    <source>
        <strain evidence="4 5">Huett2</strain>
    </source>
</reference>
<name>A0A1V4EXA1_9BACL</name>
<feature type="active site" description="Charge relay system" evidence="1">
    <location>
        <position position="270"/>
    </location>
</feature>
<feature type="active site" description="Charge relay system" evidence="1">
    <location>
        <position position="299"/>
    </location>
</feature>
<evidence type="ECO:0000313" key="4">
    <source>
        <dbReference type="EMBL" id="OPG17521.1"/>
    </source>
</evidence>
<dbReference type="EMBL" id="MWPS01000003">
    <property type="protein sequence ID" value="OPG17521.1"/>
    <property type="molecule type" value="Genomic_DNA"/>
</dbReference>
<dbReference type="RefSeq" id="WP_079289801.1">
    <property type="nucleotide sequence ID" value="NZ_MWPS01000003.1"/>
</dbReference>
<dbReference type="Pfam" id="PF05448">
    <property type="entry name" value="AXE1"/>
    <property type="match status" value="1"/>
</dbReference>
<feature type="active site" description="Nucleophile" evidence="1">
    <location>
        <position position="182"/>
    </location>
</feature>
<protein>
    <submittedName>
        <fullName evidence="4">Cephalosporin deacetylase</fullName>
    </submittedName>
</protein>
<dbReference type="GO" id="GO:0005976">
    <property type="term" value="P:polysaccharide metabolic process"/>
    <property type="evidence" value="ECO:0007669"/>
    <property type="project" value="TreeGrafter"/>
</dbReference>
<dbReference type="InterPro" id="IPR029058">
    <property type="entry name" value="AB_hydrolase_fold"/>
</dbReference>
<dbReference type="PANTHER" id="PTHR40111">
    <property type="entry name" value="CEPHALOSPORIN-C DEACETYLASE"/>
    <property type="match status" value="1"/>
</dbReference>
<dbReference type="SUPFAM" id="SSF53474">
    <property type="entry name" value="alpha/beta-Hydrolases"/>
    <property type="match status" value="1"/>
</dbReference>
<keyword evidence="5" id="KW-1185">Reference proteome</keyword>
<organism evidence="4 5">
    <name type="scientific">Ferroacidibacillus organovorans</name>
    <dbReference type="NCBI Taxonomy" id="1765683"/>
    <lineage>
        <taxon>Bacteria</taxon>
        <taxon>Bacillati</taxon>
        <taxon>Bacillota</taxon>
        <taxon>Bacilli</taxon>
        <taxon>Bacillales</taxon>
        <taxon>Alicyclobacillaceae</taxon>
        <taxon>Ferroacidibacillus</taxon>
    </lineage>
</organism>
<feature type="binding site" evidence="2">
    <location>
        <position position="92"/>
    </location>
    <ligand>
        <name>substrate</name>
    </ligand>
</feature>
<evidence type="ECO:0000259" key="3">
    <source>
        <dbReference type="Pfam" id="PF05448"/>
    </source>
</evidence>
<evidence type="ECO:0000256" key="2">
    <source>
        <dbReference type="PIRSR" id="PIRSR639069-2"/>
    </source>
</evidence>
<sequence length="318" mass="35672">MAQPYDLPLEELEMYQPKLTREVDFDAFWASTLGLIKDANLQVSMREMDYPVDGVRVYELSYCGYMGATIRGFYAVPDRVGPHPGLVVFHGYNWSFDGGIHTVVNWALHGYATFGMLTRGQHSSQDNSISSHGHQLGWMTKGILDPQEYYYRGVYMDAVLALEVLAQQPNIDARRIGVTGGSQGGGLSLAAAALSERAAVVVADYPYLCHFRRAMDVSPTGPYLEINEFFRRNTAPQTEETAMKTLSYFDVMNLAPRITCPVLISVGLIDEITPPSTIFAAYNHLTCAKQIRVYRYFGHEEMPGFQTEKLAYLKAYLK</sequence>
<dbReference type="PANTHER" id="PTHR40111:SF1">
    <property type="entry name" value="CEPHALOSPORIN-C DEACETYLASE"/>
    <property type="match status" value="1"/>
</dbReference>
<dbReference type="InterPro" id="IPR039069">
    <property type="entry name" value="CE7"/>
</dbReference>
<accession>A0A1V4EXA1</accession>